<feature type="disulfide bond" evidence="15">
    <location>
        <begin position="100"/>
        <end position="132"/>
    </location>
</feature>
<keyword evidence="7" id="KW-0677">Repeat</keyword>
<protein>
    <recommendedName>
        <fullName evidence="3 14">Calreticulin</fullName>
    </recommendedName>
</protein>
<evidence type="ECO:0000256" key="1">
    <source>
        <dbReference type="ARBA" id="ARBA00004319"/>
    </source>
</evidence>
<evidence type="ECO:0000256" key="9">
    <source>
        <dbReference type="ARBA" id="ARBA00022833"/>
    </source>
</evidence>
<keyword evidence="5 18" id="KW-0732">Signal</keyword>
<evidence type="ECO:0000256" key="12">
    <source>
        <dbReference type="ARBA" id="ARBA00023186"/>
    </source>
</evidence>
<feature type="compositionally biased region" description="Basic and acidic residues" evidence="17">
    <location>
        <begin position="202"/>
        <end position="230"/>
    </location>
</feature>
<dbReference type="Pfam" id="PF00262">
    <property type="entry name" value="Calreticulin"/>
    <property type="match status" value="2"/>
</dbReference>
<evidence type="ECO:0000256" key="15">
    <source>
        <dbReference type="PIRSR" id="PIRSR601580-3"/>
    </source>
</evidence>
<keyword evidence="20" id="KW-1185">Reference proteome</keyword>
<dbReference type="GO" id="GO:0005509">
    <property type="term" value="F:calcium ion binding"/>
    <property type="evidence" value="ECO:0007669"/>
    <property type="project" value="InterPro"/>
</dbReference>
<comment type="similarity">
    <text evidence="2 14 16">Belongs to the calreticulin family.</text>
</comment>
<keyword evidence="10" id="KW-0106">Calcium</keyword>
<evidence type="ECO:0000256" key="5">
    <source>
        <dbReference type="ARBA" id="ARBA00022729"/>
    </source>
</evidence>
<dbReference type="AlphaFoldDB" id="A0A8J2MGA0"/>
<dbReference type="GO" id="GO:0030246">
    <property type="term" value="F:carbohydrate binding"/>
    <property type="evidence" value="ECO:0007669"/>
    <property type="project" value="UniProtKB-KW"/>
</dbReference>
<evidence type="ECO:0000256" key="13">
    <source>
        <dbReference type="ARBA" id="ARBA00037091"/>
    </source>
</evidence>
<keyword evidence="8 14" id="KW-0256">Endoplasmic reticulum</keyword>
<dbReference type="GO" id="GO:0005789">
    <property type="term" value="C:endoplasmic reticulum membrane"/>
    <property type="evidence" value="ECO:0007669"/>
    <property type="project" value="TreeGrafter"/>
</dbReference>
<dbReference type="FunFam" id="2.60.120.200:FF:000122">
    <property type="entry name" value="Calreticulin 3"/>
    <property type="match status" value="1"/>
</dbReference>
<dbReference type="PROSITE" id="PS00804">
    <property type="entry name" value="CALRETICULIN_2"/>
    <property type="match status" value="1"/>
</dbReference>
<evidence type="ECO:0000256" key="17">
    <source>
        <dbReference type="SAM" id="MobiDB-lite"/>
    </source>
</evidence>
<sequence length="389" mass="44853">MKFWLLACLPLLATAEIYFQEKFDDESWTERWLTSKHDGKTFGKFELTAGKFYGDESDKGIKTSQDAHFYAVSTKFPEFTNEKKTLVLQFTVKHEQNIDCGGGYIKLFNCDFNPEEMHGETPYLIMFGPDICGPGTKKVHVIFNYKGTNHLINKDIRCKDDVFTHVYTLIVEPDQTYQVLIDGEKAQSGSFEEDWTFLPPKKIKDPEAKKPEDWDDRATIDDPNDTKPEDWDQPENIADPDAKKPEDWDDEMDGEWEPPQIDNPAFKGEWKPKQIENPAYKGPWVHPEIDNPDYTPDSEIYRYPGVCGVGLDLWQVKSGTIFDNIIITDSVDEAKEDRDRVLGLKDAEKKMKDAQDEEESKKKAEEKPEEPAEDDEDKDEGEEADHDEL</sequence>
<evidence type="ECO:0000256" key="18">
    <source>
        <dbReference type="SAM" id="SignalP"/>
    </source>
</evidence>
<dbReference type="EMBL" id="CAJVCH010571604">
    <property type="protein sequence ID" value="CAG7837951.1"/>
    <property type="molecule type" value="Genomic_DNA"/>
</dbReference>
<gene>
    <name evidence="19" type="ORF">AFUS01_LOCUS46982</name>
</gene>
<accession>A0A8J2MGA0</accession>
<dbReference type="GO" id="GO:0006457">
    <property type="term" value="P:protein folding"/>
    <property type="evidence" value="ECO:0007669"/>
    <property type="project" value="InterPro"/>
</dbReference>
<dbReference type="PROSITE" id="PS00803">
    <property type="entry name" value="CALRETICULIN_1"/>
    <property type="match status" value="1"/>
</dbReference>
<keyword evidence="12 14" id="KW-0143">Chaperone</keyword>
<evidence type="ECO:0000256" key="3">
    <source>
        <dbReference type="ARBA" id="ARBA00015837"/>
    </source>
</evidence>
<dbReference type="OrthoDB" id="1938156at2759"/>
<feature type="compositionally biased region" description="Basic and acidic residues" evidence="17">
    <location>
        <begin position="332"/>
        <end position="370"/>
    </location>
</feature>
<feature type="region of interest" description="Disordered" evidence="17">
    <location>
        <begin position="332"/>
        <end position="389"/>
    </location>
</feature>
<keyword evidence="9" id="KW-0862">Zinc</keyword>
<dbReference type="PANTHER" id="PTHR11073:SF2">
    <property type="entry name" value="CALRETICULIN"/>
    <property type="match status" value="1"/>
</dbReference>
<evidence type="ECO:0000256" key="7">
    <source>
        <dbReference type="ARBA" id="ARBA00022737"/>
    </source>
</evidence>
<name>A0A8J2MGA0_9HEXA</name>
<evidence type="ECO:0000256" key="11">
    <source>
        <dbReference type="ARBA" id="ARBA00023157"/>
    </source>
</evidence>
<keyword evidence="6" id="KW-0430">Lectin</keyword>
<organism evidence="19 20">
    <name type="scientific">Allacma fusca</name>
    <dbReference type="NCBI Taxonomy" id="39272"/>
    <lineage>
        <taxon>Eukaryota</taxon>
        <taxon>Metazoa</taxon>
        <taxon>Ecdysozoa</taxon>
        <taxon>Arthropoda</taxon>
        <taxon>Hexapoda</taxon>
        <taxon>Collembola</taxon>
        <taxon>Symphypleona</taxon>
        <taxon>Sminthuridae</taxon>
        <taxon>Allacma</taxon>
    </lineage>
</organism>
<dbReference type="InterPro" id="IPR001580">
    <property type="entry name" value="Calret/calnex"/>
</dbReference>
<comment type="function">
    <text evidence="13">Molecular calcium-binding chaperone promoting folding, oligomeric assembly and quality control in the ER via the calreticulin/calnexin cycle. This lectin may interact transiently with almost all of the monoglucosylated glycoproteins that are synthesized in the ER.</text>
</comment>
<evidence type="ECO:0000313" key="20">
    <source>
        <dbReference type="Proteomes" id="UP000708208"/>
    </source>
</evidence>
<feature type="chain" id="PRO_5035318719" description="Calreticulin" evidence="18">
    <location>
        <begin position="16"/>
        <end position="389"/>
    </location>
</feature>
<feature type="compositionally biased region" description="Acidic residues" evidence="17">
    <location>
        <begin position="371"/>
        <end position="389"/>
    </location>
</feature>
<evidence type="ECO:0000256" key="10">
    <source>
        <dbReference type="ARBA" id="ARBA00022837"/>
    </source>
</evidence>
<evidence type="ECO:0000256" key="6">
    <source>
        <dbReference type="ARBA" id="ARBA00022734"/>
    </source>
</evidence>
<keyword evidence="11 15" id="KW-1015">Disulfide bond</keyword>
<feature type="signal peptide" evidence="18">
    <location>
        <begin position="1"/>
        <end position="15"/>
    </location>
</feature>
<evidence type="ECO:0000256" key="14">
    <source>
        <dbReference type="PIRNR" id="PIRNR002356"/>
    </source>
</evidence>
<dbReference type="GO" id="GO:0036503">
    <property type="term" value="P:ERAD pathway"/>
    <property type="evidence" value="ECO:0007669"/>
    <property type="project" value="TreeGrafter"/>
</dbReference>
<reference evidence="19" key="1">
    <citation type="submission" date="2021-06" db="EMBL/GenBank/DDBJ databases">
        <authorList>
            <person name="Hodson N. C."/>
            <person name="Mongue J. A."/>
            <person name="Jaron S. K."/>
        </authorList>
    </citation>
    <scope>NUCLEOTIDE SEQUENCE</scope>
</reference>
<evidence type="ECO:0000313" key="19">
    <source>
        <dbReference type="EMBL" id="CAG7837951.1"/>
    </source>
</evidence>
<dbReference type="PIRSF" id="PIRSF002356">
    <property type="entry name" value="Calreticulin"/>
    <property type="match status" value="1"/>
</dbReference>
<proteinExistence type="inferred from homology"/>
<dbReference type="InterPro" id="IPR018124">
    <property type="entry name" value="Calret/calnex_CS"/>
</dbReference>
<evidence type="ECO:0000256" key="16">
    <source>
        <dbReference type="RuleBase" id="RU362126"/>
    </source>
</evidence>
<feature type="region of interest" description="Disordered" evidence="17">
    <location>
        <begin position="191"/>
        <end position="253"/>
    </location>
</feature>
<evidence type="ECO:0000256" key="2">
    <source>
        <dbReference type="ARBA" id="ARBA00010983"/>
    </source>
</evidence>
<dbReference type="GO" id="GO:0005788">
    <property type="term" value="C:endoplasmic reticulum lumen"/>
    <property type="evidence" value="ECO:0007669"/>
    <property type="project" value="UniProtKB-SubCell"/>
</dbReference>
<evidence type="ECO:0000256" key="4">
    <source>
        <dbReference type="ARBA" id="ARBA00022723"/>
    </source>
</evidence>
<dbReference type="PROSITE" id="PS00805">
    <property type="entry name" value="CALRETICULIN_REPEAT"/>
    <property type="match status" value="2"/>
</dbReference>
<keyword evidence="4" id="KW-0479">Metal-binding</keyword>
<dbReference type="PANTHER" id="PTHR11073">
    <property type="entry name" value="CALRETICULIN AND CALNEXIN"/>
    <property type="match status" value="1"/>
</dbReference>
<dbReference type="InterPro" id="IPR009169">
    <property type="entry name" value="Calreticulin"/>
</dbReference>
<dbReference type="FunFam" id="2.10.250.10:FF:000002">
    <property type="entry name" value="Calreticulin"/>
    <property type="match status" value="1"/>
</dbReference>
<dbReference type="GO" id="GO:0051082">
    <property type="term" value="F:unfolded protein binding"/>
    <property type="evidence" value="ECO:0007669"/>
    <property type="project" value="InterPro"/>
</dbReference>
<comment type="caution">
    <text evidence="19">The sequence shown here is derived from an EMBL/GenBank/DDBJ whole genome shotgun (WGS) entry which is preliminary data.</text>
</comment>
<dbReference type="Proteomes" id="UP000708208">
    <property type="component" value="Unassembled WGS sequence"/>
</dbReference>
<evidence type="ECO:0000256" key="8">
    <source>
        <dbReference type="ARBA" id="ARBA00022824"/>
    </source>
</evidence>
<comment type="subcellular location">
    <subcellularLocation>
        <location evidence="1 14">Endoplasmic reticulum lumen</location>
    </subcellularLocation>
</comment>